<evidence type="ECO:0000256" key="5">
    <source>
        <dbReference type="ARBA" id="ARBA00022692"/>
    </source>
</evidence>
<evidence type="ECO:0000256" key="14">
    <source>
        <dbReference type="SAM" id="Phobius"/>
    </source>
</evidence>
<keyword evidence="8" id="KW-0444">Lipid biosynthesis</keyword>
<dbReference type="PROSITE" id="PS00379">
    <property type="entry name" value="CDP_ALCOHOL_P_TRANSF"/>
    <property type="match status" value="1"/>
</dbReference>
<evidence type="ECO:0000256" key="10">
    <source>
        <dbReference type="ARBA" id="ARBA00037890"/>
    </source>
</evidence>
<comment type="catalytic activity">
    <reaction evidence="12">
        <text>CDP-N,N-dimethylethanolamine + a 1,2-diacyl-sn-glycerol = a 1,2-diacyl-sn-glycero-3-phospho-N,N-dimethylethanolamine + CMP + H(+)</text>
        <dbReference type="Rhea" id="RHEA:33775"/>
        <dbReference type="ChEBI" id="CHEBI:15378"/>
        <dbReference type="ChEBI" id="CHEBI:17815"/>
        <dbReference type="ChEBI" id="CHEBI:60377"/>
        <dbReference type="ChEBI" id="CHEBI:64572"/>
        <dbReference type="ChEBI" id="CHEBI:65117"/>
    </reaction>
    <physiologicalReaction direction="left-to-right" evidence="12">
        <dbReference type="Rhea" id="RHEA:33776"/>
    </physiologicalReaction>
</comment>
<comment type="similarity">
    <text evidence="3 13">Belongs to the CDP-alcohol phosphatidyltransferase class-I family.</text>
</comment>
<reference evidence="16" key="1">
    <citation type="submission" date="2016-05" db="EMBL/GenBank/DDBJ databases">
        <title>Comparative genomics of biotechnologically important yeasts.</title>
        <authorList>
            <consortium name="DOE Joint Genome Institute"/>
            <person name="Riley R."/>
            <person name="Haridas S."/>
            <person name="Wolfe K.H."/>
            <person name="Lopes M.R."/>
            <person name="Hittinger C.T."/>
            <person name="Goker M."/>
            <person name="Salamov A."/>
            <person name="Wisecaver J."/>
            <person name="Long T.M."/>
            <person name="Aerts A.L."/>
            <person name="Barry K."/>
            <person name="Choi C."/>
            <person name="Clum A."/>
            <person name="Coughlan A.Y."/>
            <person name="Deshpande S."/>
            <person name="Douglass A.P."/>
            <person name="Hanson S.J."/>
            <person name="Klenk H.-P."/>
            <person name="Labutti K."/>
            <person name="Lapidus A."/>
            <person name="Lindquist E."/>
            <person name="Lipzen A."/>
            <person name="Meier-Kolthoff J.P."/>
            <person name="Ohm R.A."/>
            <person name="Otillar R.P."/>
            <person name="Pangilinan J."/>
            <person name="Peng Y."/>
            <person name="Rokas A."/>
            <person name="Rosa C.A."/>
            <person name="Scheuner C."/>
            <person name="Sibirny A.A."/>
            <person name="Slot J.C."/>
            <person name="Stielow J.B."/>
            <person name="Sun H."/>
            <person name="Kurtzman C.P."/>
            <person name="Blackwell M."/>
            <person name="Grigoriev I.V."/>
            <person name="Jeffries T.W."/>
        </authorList>
    </citation>
    <scope>NUCLEOTIDE SEQUENCE [LARGE SCALE GENOMIC DNA]</scope>
    <source>
        <strain evidence="16">NRRL Y-2460</strain>
    </source>
</reference>
<dbReference type="FunFam" id="1.20.120.1760:FF:000012">
    <property type="entry name" value="sn-1,2-diacylglycerol cholinephosphotransferase"/>
    <property type="match status" value="1"/>
</dbReference>
<dbReference type="Proteomes" id="UP000094236">
    <property type="component" value="Unassembled WGS sequence"/>
</dbReference>
<evidence type="ECO:0000256" key="7">
    <source>
        <dbReference type="ARBA" id="ARBA00023136"/>
    </source>
</evidence>
<dbReference type="GO" id="GO:0101026">
    <property type="term" value="P:mitotic nuclear membrane biogenesis"/>
    <property type="evidence" value="ECO:0007669"/>
    <property type="project" value="EnsemblFungi"/>
</dbReference>
<keyword evidence="16" id="KW-1185">Reference proteome</keyword>
<feature type="transmembrane region" description="Helical" evidence="14">
    <location>
        <begin position="263"/>
        <end position="286"/>
    </location>
</feature>
<evidence type="ECO:0000256" key="9">
    <source>
        <dbReference type="ARBA" id="ARBA00023264"/>
    </source>
</evidence>
<dbReference type="GO" id="GO:0006654">
    <property type="term" value="P:phosphatidic acid biosynthetic process"/>
    <property type="evidence" value="ECO:0007669"/>
    <property type="project" value="EnsemblFungi"/>
</dbReference>
<dbReference type="AlphaFoldDB" id="A0A1E4U076"/>
<accession>A0A1E4U076</accession>
<dbReference type="EC" id="2.7.8.2" evidence="11"/>
<evidence type="ECO:0000256" key="11">
    <source>
        <dbReference type="ARBA" id="ARBA00038987"/>
    </source>
</evidence>
<evidence type="ECO:0000256" key="3">
    <source>
        <dbReference type="ARBA" id="ARBA00010441"/>
    </source>
</evidence>
<protein>
    <recommendedName>
        <fullName evidence="11">diacylglycerol cholinephosphotransferase</fullName>
        <ecNumber evidence="11">2.7.8.2</ecNumber>
    </recommendedName>
</protein>
<comment type="pathway">
    <text evidence="10">Phospholipid metabolism; phosphatidylcholine biosynthesis; phosphatidylcholine from phosphocholine: step 2/2.</text>
</comment>
<sequence>MGIFIPLQSLPNLKAYKYQGDDRSIVTKYVLKPFWQRFVKIFPLWMAPNVVTLLGFMFMIMNLLTVFYFDPYLNAKSPSWVYFSYALGLFLYQTFDACDGIHARRTGQSGPLGELFDHCIDACNTTLSVLVFASVLQLGYSWNLVLAQFASLCNFYLSTWEEFHTHILFLSEFSGPVEGILFVIFIFILTGIYGPEIWHQEYATLNLSFLPFISSFNFPNYIKIDATTLTFIFGAVGLYFNIESARRNAFRALKGNKESLHEATKGLFPFFWFYATVLLNLIFYPTILNNCLLPYLLSVGLAVAFSVGRIIIGHLTKQAFPIINAPMLIPIAQFILIQIIDKFFKYDLTKSVEYIVWTGLGLSCGIYGMFVTDIIYDITTYLDINALSIKYPKKLD</sequence>
<comment type="cofactor">
    <cofactor evidence="1">
        <name>Mg(2+)</name>
        <dbReference type="ChEBI" id="CHEBI:18420"/>
    </cofactor>
</comment>
<dbReference type="OrthoDB" id="196717at2759"/>
<dbReference type="GO" id="GO:0016020">
    <property type="term" value="C:membrane"/>
    <property type="evidence" value="ECO:0007669"/>
    <property type="project" value="InterPro"/>
</dbReference>
<dbReference type="PIRSF" id="PIRSF015665">
    <property type="entry name" value="CHOPT"/>
    <property type="match status" value="1"/>
</dbReference>
<keyword evidence="9" id="KW-1208">Phospholipid metabolism</keyword>
<evidence type="ECO:0000256" key="12">
    <source>
        <dbReference type="ARBA" id="ARBA00051857"/>
    </source>
</evidence>
<gene>
    <name evidence="15" type="ORF">PACTADRAFT_74915</name>
</gene>
<dbReference type="GO" id="GO:0004142">
    <property type="term" value="F:diacylglycerol cholinephosphotransferase activity"/>
    <property type="evidence" value="ECO:0007669"/>
    <property type="project" value="UniProtKB-EC"/>
</dbReference>
<evidence type="ECO:0000256" key="1">
    <source>
        <dbReference type="ARBA" id="ARBA00001946"/>
    </source>
</evidence>
<evidence type="ECO:0000313" key="15">
    <source>
        <dbReference type="EMBL" id="ODV97405.1"/>
    </source>
</evidence>
<dbReference type="Pfam" id="PF01066">
    <property type="entry name" value="CDP-OH_P_transf"/>
    <property type="match status" value="1"/>
</dbReference>
<keyword evidence="8" id="KW-0443">Lipid metabolism</keyword>
<organism evidence="15 16">
    <name type="scientific">Pachysolen tannophilus NRRL Y-2460</name>
    <dbReference type="NCBI Taxonomy" id="669874"/>
    <lineage>
        <taxon>Eukaryota</taxon>
        <taxon>Fungi</taxon>
        <taxon>Dikarya</taxon>
        <taxon>Ascomycota</taxon>
        <taxon>Saccharomycotina</taxon>
        <taxon>Pichiomycetes</taxon>
        <taxon>Pachysolenaceae</taxon>
        <taxon>Pachysolen</taxon>
    </lineage>
</organism>
<evidence type="ECO:0000256" key="8">
    <source>
        <dbReference type="ARBA" id="ARBA00023209"/>
    </source>
</evidence>
<feature type="transmembrane region" description="Helical" evidence="14">
    <location>
        <begin position="140"/>
        <end position="158"/>
    </location>
</feature>
<keyword evidence="5 14" id="KW-0812">Transmembrane</keyword>
<dbReference type="InterPro" id="IPR043130">
    <property type="entry name" value="CDP-OH_PTrfase_TM_dom"/>
</dbReference>
<dbReference type="PANTHER" id="PTHR10414:SF37">
    <property type="entry name" value="BB IN A BOXCAR, ISOFORM C"/>
    <property type="match status" value="1"/>
</dbReference>
<keyword evidence="8" id="KW-0594">Phospholipid biosynthesis</keyword>
<evidence type="ECO:0000256" key="2">
    <source>
        <dbReference type="ARBA" id="ARBA00004127"/>
    </source>
</evidence>
<comment type="subcellular location">
    <subcellularLocation>
        <location evidence="2">Endomembrane system</location>
        <topology evidence="2">Multi-pass membrane protein</topology>
    </subcellularLocation>
</comment>
<feature type="transmembrane region" description="Helical" evidence="14">
    <location>
        <begin position="292"/>
        <end position="312"/>
    </location>
</feature>
<feature type="transmembrane region" description="Helical" evidence="14">
    <location>
        <begin position="319"/>
        <end position="340"/>
    </location>
</feature>
<evidence type="ECO:0000256" key="13">
    <source>
        <dbReference type="RuleBase" id="RU003750"/>
    </source>
</evidence>
<feature type="transmembrane region" description="Helical" evidence="14">
    <location>
        <begin position="218"/>
        <end position="242"/>
    </location>
</feature>
<dbReference type="STRING" id="669874.A0A1E4U076"/>
<dbReference type="PANTHER" id="PTHR10414">
    <property type="entry name" value="ETHANOLAMINEPHOSPHOTRANSFERASE"/>
    <property type="match status" value="1"/>
</dbReference>
<dbReference type="GO" id="GO:0012505">
    <property type="term" value="C:endomembrane system"/>
    <property type="evidence" value="ECO:0007669"/>
    <property type="project" value="UniProtKB-SubCell"/>
</dbReference>
<proteinExistence type="inferred from homology"/>
<keyword evidence="6 14" id="KW-1133">Transmembrane helix</keyword>
<dbReference type="EMBL" id="KV454012">
    <property type="protein sequence ID" value="ODV97405.1"/>
    <property type="molecule type" value="Genomic_DNA"/>
</dbReference>
<evidence type="ECO:0000256" key="4">
    <source>
        <dbReference type="ARBA" id="ARBA00022679"/>
    </source>
</evidence>
<evidence type="ECO:0000313" key="16">
    <source>
        <dbReference type="Proteomes" id="UP000094236"/>
    </source>
</evidence>
<dbReference type="InterPro" id="IPR014472">
    <property type="entry name" value="CHOPT"/>
</dbReference>
<keyword evidence="7 14" id="KW-0472">Membrane</keyword>
<name>A0A1E4U076_PACTA</name>
<dbReference type="InterPro" id="IPR000462">
    <property type="entry name" value="CDP-OH_P_trans"/>
</dbReference>
<feature type="transmembrane region" description="Helical" evidence="14">
    <location>
        <begin position="42"/>
        <end position="69"/>
    </location>
</feature>
<evidence type="ECO:0000256" key="6">
    <source>
        <dbReference type="ARBA" id="ARBA00022989"/>
    </source>
</evidence>
<dbReference type="Gene3D" id="1.20.120.1760">
    <property type="match status" value="1"/>
</dbReference>
<dbReference type="InterPro" id="IPR048254">
    <property type="entry name" value="CDP_ALCOHOL_P_TRANSF_CS"/>
</dbReference>
<keyword evidence="4 13" id="KW-0808">Transferase</keyword>
<feature type="transmembrane region" description="Helical" evidence="14">
    <location>
        <begin position="355"/>
        <end position="376"/>
    </location>
</feature>